<evidence type="ECO:0000256" key="1">
    <source>
        <dbReference type="SAM" id="MobiDB-lite"/>
    </source>
</evidence>
<reference evidence="2 3" key="1">
    <citation type="journal article" date="2015" name="Int. J. Syst. Evol. Microbiol.">
        <title>Rhizobium anhuiense sp. nov., isolated from effective nodules of Vicia faba and Pisum sativum.</title>
        <authorList>
            <person name="Zhang Y.J."/>
            <person name="Zheng W.T."/>
            <person name="Everall I."/>
            <person name="Young J.P."/>
            <person name="Zhang X.X."/>
            <person name="Tian C.F."/>
            <person name="Sui X.H."/>
            <person name="Wang E.T."/>
            <person name="Chen W.X."/>
        </authorList>
    </citation>
    <scope>NUCLEOTIDE SEQUENCE [LARGE SCALE GENOMIC DNA]</scope>
    <source>
        <strain evidence="2 3">CCBAU 23252</strain>
    </source>
</reference>
<dbReference type="Proteomes" id="UP000273611">
    <property type="component" value="Unassembled WGS sequence"/>
</dbReference>
<proteinExistence type="predicted"/>
<organism evidence="2 3">
    <name type="scientific">Rhizobium anhuiense</name>
    <dbReference type="NCBI Taxonomy" id="1184720"/>
    <lineage>
        <taxon>Bacteria</taxon>
        <taxon>Pseudomonadati</taxon>
        <taxon>Pseudomonadota</taxon>
        <taxon>Alphaproteobacteria</taxon>
        <taxon>Hyphomicrobiales</taxon>
        <taxon>Rhizobiaceae</taxon>
        <taxon>Rhizobium/Agrobacterium group</taxon>
        <taxon>Rhizobium</taxon>
    </lineage>
</organism>
<sequence length="229" mass="26310">MAKLTPAIYGAAPVDLGCMELDTSEMMFWLYLPIKMPGQFMPKLPANLKKYERIVDAVMDDVIDDDTINPKGRRWTESYVYLSVKITHVTPDAPGNRPGWHSDGFLTDDLNYIWADRNPTEFFITDEPFGTEPDHQSSMDQFDWMARHPLRSKGDRLEHAKVNHLYRLDQTNIHRVSLNVESGKRAFIKVSVSDKPYVQLGNSINHDLPEHPLPSLERQAERNCPQGKM</sequence>
<gene>
    <name evidence="2" type="ORF">EEQ99_24065</name>
</gene>
<dbReference type="AlphaFoldDB" id="A0A3S0Q6E4"/>
<evidence type="ECO:0008006" key="4">
    <source>
        <dbReference type="Google" id="ProtNLM"/>
    </source>
</evidence>
<dbReference type="EMBL" id="RIBW01000013">
    <property type="protein sequence ID" value="RUL98552.1"/>
    <property type="molecule type" value="Genomic_DNA"/>
</dbReference>
<evidence type="ECO:0000313" key="2">
    <source>
        <dbReference type="EMBL" id="RUL98552.1"/>
    </source>
</evidence>
<protein>
    <recommendedName>
        <fullName evidence="4">Fe2OG dioxygenase domain-containing protein</fullName>
    </recommendedName>
</protein>
<evidence type="ECO:0000313" key="3">
    <source>
        <dbReference type="Proteomes" id="UP000273611"/>
    </source>
</evidence>
<name>A0A3S0Q6E4_9HYPH</name>
<feature type="region of interest" description="Disordered" evidence="1">
    <location>
        <begin position="208"/>
        <end position="229"/>
    </location>
</feature>
<dbReference type="RefSeq" id="WP_127431174.1">
    <property type="nucleotide sequence ID" value="NZ_BMFI01000012.1"/>
</dbReference>
<comment type="caution">
    <text evidence="2">The sequence shown here is derived from an EMBL/GenBank/DDBJ whole genome shotgun (WGS) entry which is preliminary data.</text>
</comment>
<accession>A0A3S0Q6E4</accession>